<organism evidence="2 3">
    <name type="scientific">Dictyobacter kobayashii</name>
    <dbReference type="NCBI Taxonomy" id="2014872"/>
    <lineage>
        <taxon>Bacteria</taxon>
        <taxon>Bacillati</taxon>
        <taxon>Chloroflexota</taxon>
        <taxon>Ktedonobacteria</taxon>
        <taxon>Ktedonobacterales</taxon>
        <taxon>Dictyobacteraceae</taxon>
        <taxon>Dictyobacter</taxon>
    </lineage>
</organism>
<keyword evidence="3" id="KW-1185">Reference proteome</keyword>
<gene>
    <name evidence="2" type="ORF">KDK_65390</name>
</gene>
<evidence type="ECO:0000313" key="3">
    <source>
        <dbReference type="Proteomes" id="UP000287188"/>
    </source>
</evidence>
<proteinExistence type="predicted"/>
<accession>A0A402AUL5</accession>
<dbReference type="AlphaFoldDB" id="A0A402AUL5"/>
<name>A0A402AUL5_9CHLR</name>
<comment type="caution">
    <text evidence="2">The sequence shown here is derived from an EMBL/GenBank/DDBJ whole genome shotgun (WGS) entry which is preliminary data.</text>
</comment>
<reference evidence="3" key="1">
    <citation type="submission" date="2018-12" db="EMBL/GenBank/DDBJ databases">
        <title>Tengunoibacter tsumagoiensis gen. nov., sp. nov., Dictyobacter kobayashii sp. nov., D. alpinus sp. nov., and D. joshuensis sp. nov. and description of Dictyobacteraceae fam. nov. within the order Ktedonobacterales isolated from Tengu-no-mugimeshi.</title>
        <authorList>
            <person name="Wang C.M."/>
            <person name="Zheng Y."/>
            <person name="Sakai Y."/>
            <person name="Toyoda A."/>
            <person name="Minakuchi Y."/>
            <person name="Abe K."/>
            <person name="Yokota A."/>
            <person name="Yabe S."/>
        </authorList>
    </citation>
    <scope>NUCLEOTIDE SEQUENCE [LARGE SCALE GENOMIC DNA]</scope>
    <source>
        <strain evidence="3">Uno11</strain>
    </source>
</reference>
<evidence type="ECO:0000256" key="1">
    <source>
        <dbReference type="SAM" id="MobiDB-lite"/>
    </source>
</evidence>
<dbReference type="Proteomes" id="UP000287188">
    <property type="component" value="Unassembled WGS sequence"/>
</dbReference>
<evidence type="ECO:0000313" key="2">
    <source>
        <dbReference type="EMBL" id="GCE22739.1"/>
    </source>
</evidence>
<sequence>MQGWQPLTERKVPSQPSSPSFGESGVQGWQPLTERKVPSQPSLSILPGKAGCRGGSP</sequence>
<protein>
    <submittedName>
        <fullName evidence="2">Uncharacterized protein</fullName>
    </submittedName>
</protein>
<dbReference type="EMBL" id="BIFS01000002">
    <property type="protein sequence ID" value="GCE22739.1"/>
    <property type="molecule type" value="Genomic_DNA"/>
</dbReference>
<feature type="region of interest" description="Disordered" evidence="1">
    <location>
        <begin position="1"/>
        <end position="57"/>
    </location>
</feature>